<feature type="region of interest" description="Disordered" evidence="1">
    <location>
        <begin position="17"/>
        <end position="68"/>
    </location>
</feature>
<gene>
    <name evidence="2" type="ORF">HZS54_04145</name>
</gene>
<dbReference type="KEGG" id="hpel:HZS54_04145"/>
<keyword evidence="3" id="KW-1185">Reference proteome</keyword>
<name>A0A7D5P9Z3_9EURY</name>
<protein>
    <submittedName>
        <fullName evidence="2">Uncharacterized protein</fullName>
    </submittedName>
</protein>
<dbReference type="OrthoDB" id="270566at2157"/>
<feature type="region of interest" description="Disordered" evidence="1">
    <location>
        <begin position="292"/>
        <end position="313"/>
    </location>
</feature>
<accession>A0A7D5P9Z3</accession>
<evidence type="ECO:0000313" key="3">
    <source>
        <dbReference type="Proteomes" id="UP000509346"/>
    </source>
</evidence>
<evidence type="ECO:0000313" key="2">
    <source>
        <dbReference type="EMBL" id="QLH80878.1"/>
    </source>
</evidence>
<dbReference type="GeneID" id="56081752"/>
<dbReference type="AlphaFoldDB" id="A0A7D5P9Z3"/>
<proteinExistence type="predicted"/>
<organism evidence="2 3">
    <name type="scientific">Halosimplex pelagicum</name>
    <dbReference type="NCBI Taxonomy" id="869886"/>
    <lineage>
        <taxon>Archaea</taxon>
        <taxon>Methanobacteriati</taxon>
        <taxon>Methanobacteriota</taxon>
        <taxon>Stenosarchaea group</taxon>
        <taxon>Halobacteria</taxon>
        <taxon>Halobacteriales</taxon>
        <taxon>Haloarculaceae</taxon>
        <taxon>Halosimplex</taxon>
    </lineage>
</organism>
<dbReference type="EMBL" id="CP058909">
    <property type="protein sequence ID" value="QLH80878.1"/>
    <property type="molecule type" value="Genomic_DNA"/>
</dbReference>
<sequence length="313" mass="32699">MNRREVLAGFAAGAVALPGCLGDSDGAGDGSPSATPTGTPTETAPPETAGEPPTGTTDGTEPGTDAGANADFVDETLVVPELAAPNSPDSLGVYGDRDEQFVVALLAGDPETAPPVEEIELVADGVSYRATTDVGPQRWGLFDLGGPYLPDRDAFAGWVVVRLPKPLDADEVRLSWPGGESWLADDALAALARPPASFEVRSFTAPETAEPGESVTVRFEVANTADVAGTFVAAVNRNWPAYGPVAGLRLPVAAGETATWARDLVVEYPSGDGARTLRFDLIWRSDYRERTVTVDPPTPTATETRPITPDPSE</sequence>
<evidence type="ECO:0000256" key="1">
    <source>
        <dbReference type="SAM" id="MobiDB-lite"/>
    </source>
</evidence>
<feature type="compositionally biased region" description="Low complexity" evidence="1">
    <location>
        <begin position="30"/>
        <end position="68"/>
    </location>
</feature>
<dbReference type="Proteomes" id="UP000509346">
    <property type="component" value="Chromosome"/>
</dbReference>
<reference evidence="2 3" key="1">
    <citation type="submission" date="2020-07" db="EMBL/GenBank/DDBJ databases">
        <title>Halosimplex litoreum sp. nov. and Halosimplex rubrum sp. nov., isolated from different salt environments.</title>
        <authorList>
            <person name="Cui H."/>
        </authorList>
    </citation>
    <scope>NUCLEOTIDE SEQUENCE [LARGE SCALE GENOMIC DNA]</scope>
    <source>
        <strain evidence="2 3">R2</strain>
    </source>
</reference>
<dbReference type="RefSeq" id="WP_179920696.1">
    <property type="nucleotide sequence ID" value="NZ_CP058909.1"/>
</dbReference>